<feature type="chain" id="PRO_5012529016" evidence="4">
    <location>
        <begin position="25"/>
        <end position="1016"/>
    </location>
</feature>
<dbReference type="Gene3D" id="3.40.50.410">
    <property type="entry name" value="von Willebrand factor, type A domain"/>
    <property type="match status" value="1"/>
</dbReference>
<feature type="domain" description="ZP" evidence="7">
    <location>
        <begin position="719"/>
        <end position="983"/>
    </location>
</feature>
<feature type="signal peptide" evidence="4">
    <location>
        <begin position="1"/>
        <end position="24"/>
    </location>
</feature>
<dbReference type="PROSITE" id="PS01180">
    <property type="entry name" value="CUB"/>
    <property type="match status" value="1"/>
</dbReference>
<comment type="caution">
    <text evidence="2">Lacks conserved residue(s) required for the propagation of feature annotation.</text>
</comment>
<protein>
    <submittedName>
        <fullName evidence="8">Collagen alpha-3(VI) chain</fullName>
    </submittedName>
</protein>
<evidence type="ECO:0000256" key="2">
    <source>
        <dbReference type="PROSITE-ProRule" id="PRU00059"/>
    </source>
</evidence>
<reference evidence="9" key="1">
    <citation type="submission" date="2017-01" db="EMBL/GenBank/DDBJ databases">
        <title>Comparative genomics of anhydrobiosis in the tardigrade Hypsibius dujardini.</title>
        <authorList>
            <person name="Yoshida Y."/>
            <person name="Koutsovoulos G."/>
            <person name="Laetsch D."/>
            <person name="Stevens L."/>
            <person name="Kumar S."/>
            <person name="Horikawa D."/>
            <person name="Ishino K."/>
            <person name="Komine S."/>
            <person name="Tomita M."/>
            <person name="Blaxter M."/>
            <person name="Arakawa K."/>
        </authorList>
    </citation>
    <scope>NUCLEOTIDE SEQUENCE [LARGE SCALE GENOMIC DNA]</scope>
    <source>
        <strain evidence="9">Z151</strain>
    </source>
</reference>
<dbReference type="SUPFAM" id="SSF53300">
    <property type="entry name" value="vWA-like"/>
    <property type="match status" value="1"/>
</dbReference>
<feature type="domain" description="VWFA" evidence="6">
    <location>
        <begin position="224"/>
        <end position="403"/>
    </location>
</feature>
<dbReference type="InterPro" id="IPR050525">
    <property type="entry name" value="ECM_Assembly_Org"/>
</dbReference>
<evidence type="ECO:0000256" key="3">
    <source>
        <dbReference type="SAM" id="MobiDB-lite"/>
    </source>
</evidence>
<dbReference type="Proteomes" id="UP000192578">
    <property type="component" value="Unassembled WGS sequence"/>
</dbReference>
<feature type="domain" description="CUB" evidence="5">
    <location>
        <begin position="582"/>
        <end position="713"/>
    </location>
</feature>
<dbReference type="Pfam" id="PF00431">
    <property type="entry name" value="CUB"/>
    <property type="match status" value="1"/>
</dbReference>
<dbReference type="PANTHER" id="PTHR24020">
    <property type="entry name" value="COLLAGEN ALPHA"/>
    <property type="match status" value="1"/>
</dbReference>
<organism evidence="8 9">
    <name type="scientific">Hypsibius exemplaris</name>
    <name type="common">Freshwater tardigrade</name>
    <dbReference type="NCBI Taxonomy" id="2072580"/>
    <lineage>
        <taxon>Eukaryota</taxon>
        <taxon>Metazoa</taxon>
        <taxon>Ecdysozoa</taxon>
        <taxon>Tardigrada</taxon>
        <taxon>Eutardigrada</taxon>
        <taxon>Parachela</taxon>
        <taxon>Hypsibioidea</taxon>
        <taxon>Hypsibiidae</taxon>
        <taxon>Hypsibius</taxon>
    </lineage>
</organism>
<evidence type="ECO:0000256" key="4">
    <source>
        <dbReference type="SAM" id="SignalP"/>
    </source>
</evidence>
<dbReference type="PANTHER" id="PTHR24020:SF84">
    <property type="entry name" value="VWFA DOMAIN-CONTAINING PROTEIN"/>
    <property type="match status" value="1"/>
</dbReference>
<dbReference type="EMBL" id="MTYJ01000041">
    <property type="protein sequence ID" value="OQV19252.1"/>
    <property type="molecule type" value="Genomic_DNA"/>
</dbReference>
<keyword evidence="8" id="KW-0176">Collagen</keyword>
<dbReference type="InterPro" id="IPR055355">
    <property type="entry name" value="ZP-C"/>
</dbReference>
<keyword evidence="9" id="KW-1185">Reference proteome</keyword>
<dbReference type="PRINTS" id="PR00453">
    <property type="entry name" value="VWFADOMAIN"/>
</dbReference>
<dbReference type="InterPro" id="IPR002035">
    <property type="entry name" value="VWF_A"/>
</dbReference>
<dbReference type="OrthoDB" id="10256829at2759"/>
<dbReference type="SMART" id="SM00042">
    <property type="entry name" value="CUB"/>
    <property type="match status" value="1"/>
</dbReference>
<dbReference type="InterPro" id="IPR042235">
    <property type="entry name" value="ZP-C_dom"/>
</dbReference>
<dbReference type="InterPro" id="IPR035914">
    <property type="entry name" value="Sperma_CUB_dom_sf"/>
</dbReference>
<dbReference type="SMART" id="SM00327">
    <property type="entry name" value="VWA"/>
    <property type="match status" value="1"/>
</dbReference>
<dbReference type="Pfam" id="PF00092">
    <property type="entry name" value="VWA"/>
    <property type="match status" value="1"/>
</dbReference>
<dbReference type="Pfam" id="PF00100">
    <property type="entry name" value="Zona_pellucida"/>
    <property type="match status" value="1"/>
</dbReference>
<dbReference type="Gene3D" id="2.60.40.3210">
    <property type="entry name" value="Zona pellucida, ZP-N domain"/>
    <property type="match status" value="1"/>
</dbReference>
<dbReference type="AlphaFoldDB" id="A0A1W0WVM5"/>
<sequence length="1016" mass="112009">MAILGRLILFLVVAIVRQTSRVEAGQPEIIDSSRALPPGTDQTLLVEQKGPLVVQAAIEKITEQCIFKNDKQMLRVMALLESNYGKEANTFRKGYYGGIWQISERMFNYTQTSPQLSHFSRQFLSAFNIDWQTVTWRDLTKPFYSALAARLVIAAASAETTSRNIVIADTEEKSILDGAIPWSASEQARVWMNAYEKSPELVGDYVDAARRMINSSRCNSVGADIAFIMDSSGSVGAEAFQESLNFVAQVVDALDIGTNRNRIAFISYSSNTHAAAFHFNTYTAKSEIIHHILNTPWQAGMTPTAQALETVYQTVFTEENGSRKNQNFPQIAVLVTDGISDSPVETLQAAGNVHASKIRVISVGVGHGINPYELEAVASEPKCQNLYHLQNYGDMADIFAMEIEERSCSEPAVIVVPPIDEEEDGGGSGSRPPTITVILQPGQVQHFCFETSSMHGVTLIINGTSGHLTVYLSFGIDRPNDANYDRKYNVQAGQLNTEYLTRAIIASFTGNISATEVRICITIESAPILVVNPTITTTTALNPGEELPEATTSGSDIVTSSTGETEGGGSAGIHVIPIIANCGARMFNLTDGQEVTITSPGFEASDSGSPPGYSRNLNCVWQLQSPAWTHLLVTVQYFQLARNPAVPFSVQCKEQDRVTFTNRFGKIEATGNWCGGKEMGVSLQTTTNETKVAFTTLRNASMGHGFSLKVRAVAKHEIFCEPGRIRLALRKQFLQPIIPVTAYHLADESCRARDDGAEVALQTGYRQCGTEIQLDEDTISFTNQVDAKFEDFGHGVISRPTTEHIPFRCRLDRQIGAPVSDVYTSLRSERAALAGTRPTKPFLEGSINLQTGLHIYLDSGFDGESEPAFDYYDSGWDRVYIEAAIDNGADSTLRVQAEECWTTPAALEIGGSIRYLFIQDGCPVDDYQSTFQRHDSEPWQDRFSIESFQFHGTSSSEIHFHCKLRICMDGIDEEACRHDCSTRARETRRHDSEKTDEQKYPLTASRTVESGPIRIR</sequence>
<dbReference type="InterPro" id="IPR000859">
    <property type="entry name" value="CUB_dom"/>
</dbReference>
<dbReference type="Gene3D" id="2.60.40.4100">
    <property type="entry name" value="Zona pellucida, ZP-C domain"/>
    <property type="match status" value="1"/>
</dbReference>
<name>A0A1W0WVM5_HYPEX</name>
<evidence type="ECO:0000259" key="7">
    <source>
        <dbReference type="PROSITE" id="PS51034"/>
    </source>
</evidence>
<dbReference type="InterPro" id="IPR001507">
    <property type="entry name" value="ZP_dom"/>
</dbReference>
<dbReference type="GO" id="GO:0005581">
    <property type="term" value="C:collagen trimer"/>
    <property type="evidence" value="ECO:0007669"/>
    <property type="project" value="UniProtKB-KW"/>
</dbReference>
<dbReference type="InterPro" id="IPR055356">
    <property type="entry name" value="ZP-N"/>
</dbReference>
<evidence type="ECO:0000259" key="5">
    <source>
        <dbReference type="PROSITE" id="PS01180"/>
    </source>
</evidence>
<evidence type="ECO:0000259" key="6">
    <source>
        <dbReference type="PROSITE" id="PS50234"/>
    </source>
</evidence>
<feature type="compositionally biased region" description="Basic and acidic residues" evidence="3">
    <location>
        <begin position="982"/>
        <end position="999"/>
    </location>
</feature>
<proteinExistence type="predicted"/>
<evidence type="ECO:0000313" key="8">
    <source>
        <dbReference type="EMBL" id="OQV19252.1"/>
    </source>
</evidence>
<dbReference type="Pfam" id="PF23344">
    <property type="entry name" value="ZP-N"/>
    <property type="match status" value="1"/>
</dbReference>
<dbReference type="PROSITE" id="PS50234">
    <property type="entry name" value="VWFA"/>
    <property type="match status" value="1"/>
</dbReference>
<feature type="region of interest" description="Disordered" evidence="3">
    <location>
        <begin position="541"/>
        <end position="566"/>
    </location>
</feature>
<accession>A0A1W0WVM5</accession>
<dbReference type="InterPro" id="IPR036465">
    <property type="entry name" value="vWFA_dom_sf"/>
</dbReference>
<dbReference type="PROSITE" id="PS51034">
    <property type="entry name" value="ZP_2"/>
    <property type="match status" value="1"/>
</dbReference>
<feature type="region of interest" description="Disordered" evidence="3">
    <location>
        <begin position="982"/>
        <end position="1016"/>
    </location>
</feature>
<dbReference type="Gene3D" id="2.60.120.290">
    <property type="entry name" value="Spermadhesin, CUB domain"/>
    <property type="match status" value="1"/>
</dbReference>
<keyword evidence="4" id="KW-0732">Signal</keyword>
<comment type="caution">
    <text evidence="8">The sequence shown here is derived from an EMBL/GenBank/DDBJ whole genome shotgun (WGS) entry which is preliminary data.</text>
</comment>
<dbReference type="SMART" id="SM00241">
    <property type="entry name" value="ZP"/>
    <property type="match status" value="1"/>
</dbReference>
<dbReference type="CDD" id="cd00041">
    <property type="entry name" value="CUB"/>
    <property type="match status" value="1"/>
</dbReference>
<evidence type="ECO:0000313" key="9">
    <source>
        <dbReference type="Proteomes" id="UP000192578"/>
    </source>
</evidence>
<dbReference type="SUPFAM" id="SSF49854">
    <property type="entry name" value="Spermadhesin, CUB domain"/>
    <property type="match status" value="1"/>
</dbReference>
<gene>
    <name evidence="8" type="ORF">BV898_06675</name>
</gene>
<evidence type="ECO:0000256" key="1">
    <source>
        <dbReference type="ARBA" id="ARBA00023157"/>
    </source>
</evidence>
<keyword evidence="1" id="KW-1015">Disulfide bond</keyword>